<feature type="region of interest" description="Disordered" evidence="1">
    <location>
        <begin position="43"/>
        <end position="63"/>
    </location>
</feature>
<feature type="compositionally biased region" description="Basic residues" evidence="1">
    <location>
        <begin position="43"/>
        <end position="54"/>
    </location>
</feature>
<proteinExistence type="predicted"/>
<dbReference type="Proteomes" id="UP000193411">
    <property type="component" value="Unassembled WGS sequence"/>
</dbReference>
<keyword evidence="3" id="KW-1185">Reference proteome</keyword>
<accession>A0A1Y2H5C0</accession>
<organism evidence="2 3">
    <name type="scientific">Catenaria anguillulae PL171</name>
    <dbReference type="NCBI Taxonomy" id="765915"/>
    <lineage>
        <taxon>Eukaryota</taxon>
        <taxon>Fungi</taxon>
        <taxon>Fungi incertae sedis</taxon>
        <taxon>Blastocladiomycota</taxon>
        <taxon>Blastocladiomycetes</taxon>
        <taxon>Blastocladiales</taxon>
        <taxon>Catenariaceae</taxon>
        <taxon>Catenaria</taxon>
    </lineage>
</organism>
<dbReference type="AlphaFoldDB" id="A0A1Y2H5C0"/>
<feature type="compositionally biased region" description="Basic and acidic residues" evidence="1">
    <location>
        <begin position="7"/>
        <end position="20"/>
    </location>
</feature>
<feature type="region of interest" description="Disordered" evidence="1">
    <location>
        <begin position="1"/>
        <end position="20"/>
    </location>
</feature>
<gene>
    <name evidence="2" type="ORF">BCR44DRAFT_275588</name>
</gene>
<evidence type="ECO:0000313" key="2">
    <source>
        <dbReference type="EMBL" id="ORZ29204.1"/>
    </source>
</evidence>
<sequence length="231" mass="25129">MTKRKTQKNECRRAGSEKAGRDMMMARVTTAVGRGDTGVLMRKERKRRQIKRAGKQKETRTAKSQIANNLSILKTRTHPHANLKYIQLGVTLDIHTRRGACMQLAMLIYSSCSLAATTACAFVSSTAASGALASLSPPSTGLRSRLLRSTFSYATWTTTARSFNSLPFNSSTAFACASVDSSSTNAKSLGGRWSLELPDLWNKDALTTVNPLALTHSAISSSVVPWARLRT</sequence>
<comment type="caution">
    <text evidence="2">The sequence shown here is derived from an EMBL/GenBank/DDBJ whole genome shotgun (WGS) entry which is preliminary data.</text>
</comment>
<reference evidence="2 3" key="1">
    <citation type="submission" date="2016-07" db="EMBL/GenBank/DDBJ databases">
        <title>Pervasive Adenine N6-methylation of Active Genes in Fungi.</title>
        <authorList>
            <consortium name="DOE Joint Genome Institute"/>
            <person name="Mondo S.J."/>
            <person name="Dannebaum R.O."/>
            <person name="Kuo R.C."/>
            <person name="Labutti K."/>
            <person name="Haridas S."/>
            <person name="Kuo A."/>
            <person name="Salamov A."/>
            <person name="Ahrendt S.R."/>
            <person name="Lipzen A."/>
            <person name="Sullivan W."/>
            <person name="Andreopoulos W.B."/>
            <person name="Clum A."/>
            <person name="Lindquist E."/>
            <person name="Daum C."/>
            <person name="Ramamoorthy G.K."/>
            <person name="Gryganskyi A."/>
            <person name="Culley D."/>
            <person name="Magnuson J.K."/>
            <person name="James T.Y."/>
            <person name="O'Malley M.A."/>
            <person name="Stajich J.E."/>
            <person name="Spatafora J.W."/>
            <person name="Visel A."/>
            <person name="Grigoriev I.V."/>
        </authorList>
    </citation>
    <scope>NUCLEOTIDE SEQUENCE [LARGE SCALE GENOMIC DNA]</scope>
    <source>
        <strain evidence="2 3">PL171</strain>
    </source>
</reference>
<protein>
    <submittedName>
        <fullName evidence="2">Uncharacterized protein</fullName>
    </submittedName>
</protein>
<name>A0A1Y2H5C0_9FUNG</name>
<dbReference type="EMBL" id="MCFL01000295">
    <property type="protein sequence ID" value="ORZ29204.1"/>
    <property type="molecule type" value="Genomic_DNA"/>
</dbReference>
<evidence type="ECO:0000313" key="3">
    <source>
        <dbReference type="Proteomes" id="UP000193411"/>
    </source>
</evidence>
<evidence type="ECO:0000256" key="1">
    <source>
        <dbReference type="SAM" id="MobiDB-lite"/>
    </source>
</evidence>